<keyword evidence="2" id="KW-1185">Reference proteome</keyword>
<dbReference type="EMBL" id="CM042013">
    <property type="protein sequence ID" value="KAI3739449.1"/>
    <property type="molecule type" value="Genomic_DNA"/>
</dbReference>
<dbReference type="Proteomes" id="UP001055811">
    <property type="component" value="Linkage Group LG05"/>
</dbReference>
<sequence>MVPFSIAQRNAARRSKDAKHALSQIVAQSNSVEHSYKRPHNEKKVSISSLHITFSSEIERNALKGKGDEIKQNALKAKGFLQRTDLGTEAPH</sequence>
<evidence type="ECO:0000313" key="2">
    <source>
        <dbReference type="Proteomes" id="UP001055811"/>
    </source>
</evidence>
<name>A0ACB9CYQ4_CICIN</name>
<evidence type="ECO:0000313" key="1">
    <source>
        <dbReference type="EMBL" id="KAI3739449.1"/>
    </source>
</evidence>
<reference evidence="1 2" key="2">
    <citation type="journal article" date="2022" name="Mol. Ecol. Resour.">
        <title>The genomes of chicory, endive, great burdock and yacon provide insights into Asteraceae paleo-polyploidization history and plant inulin production.</title>
        <authorList>
            <person name="Fan W."/>
            <person name="Wang S."/>
            <person name="Wang H."/>
            <person name="Wang A."/>
            <person name="Jiang F."/>
            <person name="Liu H."/>
            <person name="Zhao H."/>
            <person name="Xu D."/>
            <person name="Zhang Y."/>
        </authorList>
    </citation>
    <scope>NUCLEOTIDE SEQUENCE [LARGE SCALE GENOMIC DNA]</scope>
    <source>
        <strain evidence="2">cv. Punajuju</strain>
        <tissue evidence="1">Leaves</tissue>
    </source>
</reference>
<proteinExistence type="predicted"/>
<accession>A0ACB9CYQ4</accession>
<reference evidence="2" key="1">
    <citation type="journal article" date="2022" name="Mol. Ecol. Resour.">
        <title>The genomes of chicory, endive, great burdock and yacon provide insights into Asteraceae palaeo-polyploidization history and plant inulin production.</title>
        <authorList>
            <person name="Fan W."/>
            <person name="Wang S."/>
            <person name="Wang H."/>
            <person name="Wang A."/>
            <person name="Jiang F."/>
            <person name="Liu H."/>
            <person name="Zhao H."/>
            <person name="Xu D."/>
            <person name="Zhang Y."/>
        </authorList>
    </citation>
    <scope>NUCLEOTIDE SEQUENCE [LARGE SCALE GENOMIC DNA]</scope>
    <source>
        <strain evidence="2">cv. Punajuju</strain>
    </source>
</reference>
<organism evidence="1 2">
    <name type="scientific">Cichorium intybus</name>
    <name type="common">Chicory</name>
    <dbReference type="NCBI Taxonomy" id="13427"/>
    <lineage>
        <taxon>Eukaryota</taxon>
        <taxon>Viridiplantae</taxon>
        <taxon>Streptophyta</taxon>
        <taxon>Embryophyta</taxon>
        <taxon>Tracheophyta</taxon>
        <taxon>Spermatophyta</taxon>
        <taxon>Magnoliopsida</taxon>
        <taxon>eudicotyledons</taxon>
        <taxon>Gunneridae</taxon>
        <taxon>Pentapetalae</taxon>
        <taxon>asterids</taxon>
        <taxon>campanulids</taxon>
        <taxon>Asterales</taxon>
        <taxon>Asteraceae</taxon>
        <taxon>Cichorioideae</taxon>
        <taxon>Cichorieae</taxon>
        <taxon>Cichoriinae</taxon>
        <taxon>Cichorium</taxon>
    </lineage>
</organism>
<protein>
    <submittedName>
        <fullName evidence="1">Uncharacterized protein</fullName>
    </submittedName>
</protein>
<gene>
    <name evidence="1" type="ORF">L2E82_29853</name>
</gene>
<comment type="caution">
    <text evidence="1">The sequence shown here is derived from an EMBL/GenBank/DDBJ whole genome shotgun (WGS) entry which is preliminary data.</text>
</comment>